<evidence type="ECO:0000313" key="1">
    <source>
        <dbReference type="EMBL" id="KYP62308.1"/>
    </source>
</evidence>
<protein>
    <recommendedName>
        <fullName evidence="3">Defensin-like protein</fullName>
    </recommendedName>
</protein>
<dbReference type="AlphaFoldDB" id="A0A151T5H8"/>
<dbReference type="EMBL" id="CM003610">
    <property type="protein sequence ID" value="KYP62308.1"/>
    <property type="molecule type" value="Genomic_DNA"/>
</dbReference>
<sequence>MKVNGNTSSEALDAGIPPKTCTDNLGPCGAQCNDICCDSKCGNKYSGGIGICKKGVCTCQYVCGPGL</sequence>
<dbReference type="Gramene" id="C.cajan_16358.t">
    <property type="protein sequence ID" value="C.cajan_16358.t.cds1"/>
    <property type="gene ID" value="C.cajan_16358"/>
</dbReference>
<name>A0A151T5H8_CAJCA</name>
<dbReference type="Proteomes" id="UP000075243">
    <property type="component" value="Chromosome 8"/>
</dbReference>
<proteinExistence type="predicted"/>
<reference evidence="1 2" key="1">
    <citation type="journal article" date="2012" name="Nat. Biotechnol.">
        <title>Draft genome sequence of pigeonpea (Cajanus cajan), an orphan legume crop of resource-poor farmers.</title>
        <authorList>
            <person name="Varshney R.K."/>
            <person name="Chen W."/>
            <person name="Li Y."/>
            <person name="Bharti A.K."/>
            <person name="Saxena R.K."/>
            <person name="Schlueter J.A."/>
            <person name="Donoghue M.T."/>
            <person name="Azam S."/>
            <person name="Fan G."/>
            <person name="Whaley A.M."/>
            <person name="Farmer A.D."/>
            <person name="Sheridan J."/>
            <person name="Iwata A."/>
            <person name="Tuteja R."/>
            <person name="Penmetsa R.V."/>
            <person name="Wu W."/>
            <person name="Upadhyaya H.D."/>
            <person name="Yang S.P."/>
            <person name="Shah T."/>
            <person name="Saxena K.B."/>
            <person name="Michael T."/>
            <person name="McCombie W.R."/>
            <person name="Yang B."/>
            <person name="Zhang G."/>
            <person name="Yang H."/>
            <person name="Wang J."/>
            <person name="Spillane C."/>
            <person name="Cook D.R."/>
            <person name="May G.D."/>
            <person name="Xu X."/>
            <person name="Jackson S.A."/>
        </authorList>
    </citation>
    <scope>NUCLEOTIDE SEQUENCE [LARGE SCALE GENOMIC DNA]</scope>
    <source>
        <strain evidence="2">cv. Asha</strain>
    </source>
</reference>
<keyword evidence="2" id="KW-1185">Reference proteome</keyword>
<gene>
    <name evidence="1" type="ORF">KK1_016839</name>
</gene>
<accession>A0A151T5H8</accession>
<evidence type="ECO:0000313" key="2">
    <source>
        <dbReference type="Proteomes" id="UP000075243"/>
    </source>
</evidence>
<organism evidence="1 2">
    <name type="scientific">Cajanus cajan</name>
    <name type="common">Pigeon pea</name>
    <name type="synonym">Cajanus indicus</name>
    <dbReference type="NCBI Taxonomy" id="3821"/>
    <lineage>
        <taxon>Eukaryota</taxon>
        <taxon>Viridiplantae</taxon>
        <taxon>Streptophyta</taxon>
        <taxon>Embryophyta</taxon>
        <taxon>Tracheophyta</taxon>
        <taxon>Spermatophyta</taxon>
        <taxon>Magnoliopsida</taxon>
        <taxon>eudicotyledons</taxon>
        <taxon>Gunneridae</taxon>
        <taxon>Pentapetalae</taxon>
        <taxon>rosids</taxon>
        <taxon>fabids</taxon>
        <taxon>Fabales</taxon>
        <taxon>Fabaceae</taxon>
        <taxon>Papilionoideae</taxon>
        <taxon>50 kb inversion clade</taxon>
        <taxon>NPAAA clade</taxon>
        <taxon>indigoferoid/millettioid clade</taxon>
        <taxon>Phaseoleae</taxon>
        <taxon>Cajanus</taxon>
    </lineage>
</organism>
<evidence type="ECO:0008006" key="3">
    <source>
        <dbReference type="Google" id="ProtNLM"/>
    </source>
</evidence>